<dbReference type="GO" id="GO:0070492">
    <property type="term" value="F:oligosaccharide binding"/>
    <property type="evidence" value="ECO:0007669"/>
    <property type="project" value="TreeGrafter"/>
</dbReference>
<sequence length="387" mass="41918">MTKITYFILLLCCSIYYSFGQVGIGTTTPDASSILDVTSTTQGFLPPRMTEVQRDAIASPARGLLIFNMDSNCFQFYTGAAWSDCLGAGSVSQNKLDCGSISLNGAYMVGTPFNGTNTITIDVVINTYDTYNITTNSANGYSFSASGSFASLGVHTITLTGTGTPLAAQTDTFTISLNGSGTTCNIDITATSGYLANCLEYFNGGYKTDGIYTIDPDGIGGNSPYDCYCDMTNNGGGWTLVFNHIVSGFSGFWANENEAREHNIASPGLTTNKYSILNKLDEVKSGAAYEFRLHYPSLGLTNHWSQTFDPRSGRSPSNPVPGYTEFYADMSDNNWGGLEWDEDTYGQSYLMGSLGYPSYDPYYTIGALYTAIRADNTTTDRVQLFIR</sequence>
<evidence type="ECO:0000256" key="3">
    <source>
        <dbReference type="ARBA" id="ARBA00022837"/>
    </source>
</evidence>
<organism evidence="6 7">
    <name type="scientific">Flavivirga eckloniae</name>
    <dbReference type="NCBI Taxonomy" id="1803846"/>
    <lineage>
        <taxon>Bacteria</taxon>
        <taxon>Pseudomonadati</taxon>
        <taxon>Bacteroidota</taxon>
        <taxon>Flavobacteriia</taxon>
        <taxon>Flavobacteriales</taxon>
        <taxon>Flavobacteriaceae</taxon>
        <taxon>Flavivirga</taxon>
    </lineage>
</organism>
<evidence type="ECO:0000313" key="6">
    <source>
        <dbReference type="EMBL" id="AUP78131.1"/>
    </source>
</evidence>
<dbReference type="PANTHER" id="PTHR16146">
    <property type="entry name" value="INTELECTIN"/>
    <property type="match status" value="1"/>
</dbReference>
<dbReference type="NCBIfam" id="NF040941">
    <property type="entry name" value="GGGWT_bact"/>
    <property type="match status" value="1"/>
</dbReference>
<accession>A0A2K9PM37</accession>
<evidence type="ECO:0000256" key="2">
    <source>
        <dbReference type="ARBA" id="ARBA00022734"/>
    </source>
</evidence>
<dbReference type="EMBL" id="CP025791">
    <property type="protein sequence ID" value="AUP78131.1"/>
    <property type="molecule type" value="Genomic_DNA"/>
</dbReference>
<keyword evidence="7" id="KW-1185">Reference proteome</keyword>
<dbReference type="OrthoDB" id="1453974at2"/>
<dbReference type="GO" id="GO:0005615">
    <property type="term" value="C:extracellular space"/>
    <property type="evidence" value="ECO:0007669"/>
    <property type="project" value="TreeGrafter"/>
</dbReference>
<gene>
    <name evidence="6" type="ORF">C1H87_05120</name>
</gene>
<evidence type="ECO:0000259" key="5">
    <source>
        <dbReference type="PROSITE" id="PS51406"/>
    </source>
</evidence>
<proteinExistence type="predicted"/>
<keyword evidence="4" id="KW-1015">Disulfide bond</keyword>
<keyword evidence="2" id="KW-0430">Lectin</keyword>
<protein>
    <recommendedName>
        <fullName evidence="5">Fibrinogen C-terminal domain-containing protein</fullName>
    </recommendedName>
</protein>
<dbReference type="PROSITE" id="PS51406">
    <property type="entry name" value="FIBRINOGEN_C_2"/>
    <property type="match status" value="1"/>
</dbReference>
<evidence type="ECO:0000256" key="4">
    <source>
        <dbReference type="ARBA" id="ARBA00023157"/>
    </source>
</evidence>
<dbReference type="InterPro" id="IPR036056">
    <property type="entry name" value="Fibrinogen-like_C"/>
</dbReference>
<dbReference type="InterPro" id="IPR002181">
    <property type="entry name" value="Fibrinogen_a/b/g_C_dom"/>
</dbReference>
<dbReference type="KEGG" id="fek:C1H87_05120"/>
<dbReference type="InterPro" id="IPR014716">
    <property type="entry name" value="Fibrinogen_a/b/g_C_1"/>
</dbReference>
<reference evidence="6 7" key="1">
    <citation type="submission" date="2018-01" db="EMBL/GenBank/DDBJ databases">
        <title>Complete genome sequence of Flavivirga eckloniae ECD14 isolated from seaweed Ecklonia cava.</title>
        <authorList>
            <person name="Lee J.H."/>
            <person name="Baik K.S."/>
            <person name="Seong C.N."/>
        </authorList>
    </citation>
    <scope>NUCLEOTIDE SEQUENCE [LARGE SCALE GENOMIC DNA]</scope>
    <source>
        <strain evidence="6 7">ECD14</strain>
    </source>
</reference>
<dbReference type="PANTHER" id="PTHR16146:SF46">
    <property type="entry name" value="INTELECTIN-1A-RELATED"/>
    <property type="match status" value="1"/>
</dbReference>
<dbReference type="RefSeq" id="WP_102754789.1">
    <property type="nucleotide sequence ID" value="NZ_CP025791.1"/>
</dbReference>
<keyword evidence="1" id="KW-0479">Metal-binding</keyword>
<dbReference type="GO" id="GO:0046872">
    <property type="term" value="F:metal ion binding"/>
    <property type="evidence" value="ECO:0007669"/>
    <property type="project" value="UniProtKB-KW"/>
</dbReference>
<dbReference type="Proteomes" id="UP000235826">
    <property type="component" value="Chromosome"/>
</dbReference>
<dbReference type="Pfam" id="PF00147">
    <property type="entry name" value="Fibrinogen_C"/>
    <property type="match status" value="1"/>
</dbReference>
<keyword evidence="3" id="KW-0106">Calcium</keyword>
<evidence type="ECO:0000313" key="7">
    <source>
        <dbReference type="Proteomes" id="UP000235826"/>
    </source>
</evidence>
<dbReference type="AlphaFoldDB" id="A0A2K9PM37"/>
<dbReference type="SUPFAM" id="SSF56496">
    <property type="entry name" value="Fibrinogen C-terminal domain-like"/>
    <property type="match status" value="1"/>
</dbReference>
<name>A0A2K9PM37_9FLAO</name>
<dbReference type="Gene3D" id="3.90.215.10">
    <property type="entry name" value="Gamma Fibrinogen, chain A, domain 1"/>
    <property type="match status" value="1"/>
</dbReference>
<evidence type="ECO:0000256" key="1">
    <source>
        <dbReference type="ARBA" id="ARBA00022723"/>
    </source>
</evidence>
<feature type="domain" description="Fibrinogen C-terminal" evidence="5">
    <location>
        <begin position="189"/>
        <end position="244"/>
    </location>
</feature>